<keyword evidence="1" id="KW-0472">Membrane</keyword>
<evidence type="ECO:0000313" key="2">
    <source>
        <dbReference type="EMBL" id="ALP51735.1"/>
    </source>
</evidence>
<proteinExistence type="predicted"/>
<keyword evidence="1" id="KW-1133">Transmembrane helix</keyword>
<reference evidence="2" key="1">
    <citation type="submission" date="2015-10" db="EMBL/GenBank/DDBJ databases">
        <title>Description of Candidatus Tenderia electrophaga gen. nov, sp. nov., an Uncultivated Electroautotroph from a Biocathode Enrichment.</title>
        <authorList>
            <person name="Eddie B.J."/>
            <person name="Malanoski A.P."/>
            <person name="Wang Z."/>
            <person name="Hall R.J."/>
            <person name="Oh S.D."/>
            <person name="Heiner C."/>
            <person name="Lin B."/>
            <person name="Strycharz-Glaven S.M."/>
        </authorList>
    </citation>
    <scope>NUCLEOTIDE SEQUENCE [LARGE SCALE GENOMIC DNA]</scope>
    <source>
        <strain evidence="2">NRL1</strain>
    </source>
</reference>
<dbReference type="STRING" id="1748243.Tel_00470"/>
<dbReference type="Proteomes" id="UP000055136">
    <property type="component" value="Chromosome"/>
</dbReference>
<feature type="transmembrane region" description="Helical" evidence="1">
    <location>
        <begin position="72"/>
        <end position="91"/>
    </location>
</feature>
<dbReference type="EMBL" id="CP013099">
    <property type="protein sequence ID" value="ALP51735.1"/>
    <property type="molecule type" value="Genomic_DNA"/>
</dbReference>
<gene>
    <name evidence="2" type="ORF">Tel_00470</name>
</gene>
<accession>A0A0S2T9B4</accession>
<dbReference type="KEGG" id="tee:Tel_00470"/>
<feature type="transmembrane region" description="Helical" evidence="1">
    <location>
        <begin position="5"/>
        <end position="25"/>
    </location>
</feature>
<protein>
    <submittedName>
        <fullName evidence="2">Uncharacterized protein</fullName>
    </submittedName>
</protein>
<feature type="transmembrane region" description="Helical" evidence="1">
    <location>
        <begin position="103"/>
        <end position="128"/>
    </location>
</feature>
<name>A0A0S2T9B4_9GAMM</name>
<sequence length="154" mass="16852">MNNRLLTVIMGTVAIGAGVLVNFFGDKLLGVRLELFWGVGTFSPLWVLDLFLVPFIAGAVVSFVYGLGGKLLCYFVPIIVRGASYIQMAYYDGLPEGMVLLPLGYWVLILIVAIEAAAFGGVFGEIMVKKTYGRRPKHLLYKQRSDNGPVSSDK</sequence>
<organism evidence="2 3">
    <name type="scientific">Candidatus Tenderia electrophaga</name>
    <dbReference type="NCBI Taxonomy" id="1748243"/>
    <lineage>
        <taxon>Bacteria</taxon>
        <taxon>Pseudomonadati</taxon>
        <taxon>Pseudomonadota</taxon>
        <taxon>Gammaproteobacteria</taxon>
        <taxon>Candidatus Tenderiales</taxon>
        <taxon>Candidatus Tenderiaceae</taxon>
        <taxon>Candidatus Tenderia</taxon>
    </lineage>
</organism>
<keyword evidence="3" id="KW-1185">Reference proteome</keyword>
<feature type="transmembrane region" description="Helical" evidence="1">
    <location>
        <begin position="45"/>
        <end position="65"/>
    </location>
</feature>
<evidence type="ECO:0000313" key="3">
    <source>
        <dbReference type="Proteomes" id="UP000055136"/>
    </source>
</evidence>
<keyword evidence="1" id="KW-0812">Transmembrane</keyword>
<dbReference type="AlphaFoldDB" id="A0A0S2T9B4"/>
<evidence type="ECO:0000256" key="1">
    <source>
        <dbReference type="SAM" id="Phobius"/>
    </source>
</evidence>